<comment type="similarity">
    <text evidence="1">Belongs to the PHAF1 family.</text>
</comment>
<dbReference type="PANTHER" id="PTHR13465">
    <property type="entry name" value="UPF0183 PROTEIN"/>
    <property type="match status" value="1"/>
</dbReference>
<dbReference type="EMBL" id="ML991843">
    <property type="protein sequence ID" value="KAF2230353.1"/>
    <property type="molecule type" value="Genomic_DNA"/>
</dbReference>
<organism evidence="3 4">
    <name type="scientific">Viridothelium virens</name>
    <name type="common">Speckled blister lichen</name>
    <name type="synonym">Trypethelium virens</name>
    <dbReference type="NCBI Taxonomy" id="1048519"/>
    <lineage>
        <taxon>Eukaryota</taxon>
        <taxon>Fungi</taxon>
        <taxon>Dikarya</taxon>
        <taxon>Ascomycota</taxon>
        <taxon>Pezizomycotina</taxon>
        <taxon>Dothideomycetes</taxon>
        <taxon>Dothideomycetes incertae sedis</taxon>
        <taxon>Trypetheliales</taxon>
        <taxon>Trypetheliaceae</taxon>
        <taxon>Viridothelium</taxon>
    </lineage>
</organism>
<evidence type="ECO:0000313" key="4">
    <source>
        <dbReference type="Proteomes" id="UP000800092"/>
    </source>
</evidence>
<keyword evidence="4" id="KW-1185">Reference proteome</keyword>
<feature type="compositionally biased region" description="Basic and acidic residues" evidence="2">
    <location>
        <begin position="282"/>
        <end position="293"/>
    </location>
</feature>
<accession>A0A6A6GYC9</accession>
<protein>
    <submittedName>
        <fullName evidence="3">UPF0183-domain-containing protein</fullName>
    </submittedName>
</protein>
<dbReference type="AlphaFoldDB" id="A0A6A6GYC9"/>
<dbReference type="GO" id="GO:0005802">
    <property type="term" value="C:trans-Golgi network"/>
    <property type="evidence" value="ECO:0007669"/>
    <property type="project" value="TreeGrafter"/>
</dbReference>
<reference evidence="3" key="1">
    <citation type="journal article" date="2020" name="Stud. Mycol.">
        <title>101 Dothideomycetes genomes: a test case for predicting lifestyles and emergence of pathogens.</title>
        <authorList>
            <person name="Haridas S."/>
            <person name="Albert R."/>
            <person name="Binder M."/>
            <person name="Bloem J."/>
            <person name="Labutti K."/>
            <person name="Salamov A."/>
            <person name="Andreopoulos B."/>
            <person name="Baker S."/>
            <person name="Barry K."/>
            <person name="Bills G."/>
            <person name="Bluhm B."/>
            <person name="Cannon C."/>
            <person name="Castanera R."/>
            <person name="Culley D."/>
            <person name="Daum C."/>
            <person name="Ezra D."/>
            <person name="Gonzalez J."/>
            <person name="Henrissat B."/>
            <person name="Kuo A."/>
            <person name="Liang C."/>
            <person name="Lipzen A."/>
            <person name="Lutzoni F."/>
            <person name="Magnuson J."/>
            <person name="Mondo S."/>
            <person name="Nolan M."/>
            <person name="Ohm R."/>
            <person name="Pangilinan J."/>
            <person name="Park H.-J."/>
            <person name="Ramirez L."/>
            <person name="Alfaro M."/>
            <person name="Sun H."/>
            <person name="Tritt A."/>
            <person name="Yoshinaga Y."/>
            <person name="Zwiers L.-H."/>
            <person name="Turgeon B."/>
            <person name="Goodwin S."/>
            <person name="Spatafora J."/>
            <person name="Crous P."/>
            <person name="Grigoriev I."/>
        </authorList>
    </citation>
    <scope>NUCLEOTIDE SEQUENCE</scope>
    <source>
        <strain evidence="3">Tuck. ex Michener</strain>
    </source>
</reference>
<evidence type="ECO:0000256" key="1">
    <source>
        <dbReference type="ARBA" id="ARBA00024339"/>
    </source>
</evidence>
<name>A0A6A6GYC9_VIRVR</name>
<gene>
    <name evidence="3" type="ORF">EV356DRAFT_561593</name>
</gene>
<dbReference type="PANTHER" id="PTHR13465:SF2">
    <property type="entry name" value="PHAGOSOME ASSEMBLY FACTOR 1"/>
    <property type="match status" value="1"/>
</dbReference>
<dbReference type="InterPro" id="IPR005373">
    <property type="entry name" value="PHAF1"/>
</dbReference>
<sequence length="504" mass="56260">MGTDAAVIQNGRGLGWITLGVSLYDNLNRLKAESELYPAIEISYSSSNPLASSVVLELPSNGIRLRFDGADQRLRLIEILDFHKTDLTYKGNAIVKRRDSGNYYDTSGPLFRQVSQLFGPTPDGEYYNPAEVEDAENGLWVISWPGVAFSFPFQHSAYKPEANFNGLLASSAAFPATSMAIFEAQSWTKGQGSLFTATPTLPRSLNIALRGRCRFPDEIQLAKIHKHGRIELLRRYAHPFWINLDQTTVQDLITELGPPDSIYYKNDRRLSIHGQPKRASRRTSELSPIRDDSTDTDEASGHAVTDEDSDFDSQEGSLPRNAGNPSAESFFNYGAHGFDVFVSASRALHDPGHLTATKVLFHGNVPGSHNFNRYRRSRWILEDISHESEGQPLTSEMKWGDLSLSLKHHFRSIYASEEDRESLQRGMVLNRGMDDSPGSSCELLGDFEDDFDDLNLDDGKPRAGRGSTQQEKDYEELSDPELFGFPGMAFEVLRNGTISCLTVF</sequence>
<proteinExistence type="inferred from homology"/>
<feature type="region of interest" description="Disordered" evidence="2">
    <location>
        <begin position="267"/>
        <end position="325"/>
    </location>
</feature>
<evidence type="ECO:0000313" key="3">
    <source>
        <dbReference type="EMBL" id="KAF2230353.1"/>
    </source>
</evidence>
<evidence type="ECO:0000256" key="2">
    <source>
        <dbReference type="SAM" id="MobiDB-lite"/>
    </source>
</evidence>
<dbReference type="Pfam" id="PF03676">
    <property type="entry name" value="PHAF1"/>
    <property type="match status" value="2"/>
</dbReference>
<dbReference type="GO" id="GO:0043001">
    <property type="term" value="P:Golgi to plasma membrane protein transport"/>
    <property type="evidence" value="ECO:0007669"/>
    <property type="project" value="TreeGrafter"/>
</dbReference>
<dbReference type="InterPro" id="IPR039156">
    <property type="entry name" value="PHAF1/BROMI"/>
</dbReference>
<feature type="region of interest" description="Disordered" evidence="2">
    <location>
        <begin position="455"/>
        <end position="476"/>
    </location>
</feature>
<dbReference type="OrthoDB" id="411211at2759"/>
<dbReference type="Proteomes" id="UP000800092">
    <property type="component" value="Unassembled WGS sequence"/>
</dbReference>